<accession>C6M483</accession>
<dbReference type="EMBL" id="ACKO02000006">
    <property type="protein sequence ID" value="EET44996.1"/>
    <property type="molecule type" value="Genomic_DNA"/>
</dbReference>
<dbReference type="PANTHER" id="PTHR10579">
    <property type="entry name" value="CALCIUM-ACTIVATED CHLORIDE CHANNEL REGULATOR"/>
    <property type="match status" value="1"/>
</dbReference>
<dbReference type="AlphaFoldDB" id="C6M483"/>
<protein>
    <submittedName>
        <fullName evidence="3">von Willebrand factor type A domain protein</fullName>
    </submittedName>
</protein>
<dbReference type="SMART" id="SM00327">
    <property type="entry name" value="VWA"/>
    <property type="match status" value="1"/>
</dbReference>
<dbReference type="SUPFAM" id="SSF53300">
    <property type="entry name" value="vWA-like"/>
    <property type="match status" value="1"/>
</dbReference>
<proteinExistence type="predicted"/>
<dbReference type="InterPro" id="IPR021908">
    <property type="entry name" value="YfbK_C"/>
</dbReference>
<reference evidence="3" key="1">
    <citation type="submission" date="2009-07" db="EMBL/GenBank/DDBJ databases">
        <authorList>
            <person name="Weinstock G."/>
            <person name="Sodergren E."/>
            <person name="Clifton S."/>
            <person name="Fulton L."/>
            <person name="Fulton B."/>
            <person name="Courtney L."/>
            <person name="Fronick C."/>
            <person name="Harrison M."/>
            <person name="Strong C."/>
            <person name="Farmer C."/>
            <person name="Delahaunty K."/>
            <person name="Markovic C."/>
            <person name="Hall O."/>
            <person name="Minx P."/>
            <person name="Tomlinson C."/>
            <person name="Mitreva M."/>
            <person name="Nelson J."/>
            <person name="Hou S."/>
            <person name="Wollam A."/>
            <person name="Pepin K.H."/>
            <person name="Johnson M."/>
            <person name="Bhonagiri V."/>
            <person name="Nash W.E."/>
            <person name="Warren W."/>
            <person name="Chinwalla A."/>
            <person name="Mardis E.R."/>
            <person name="Wilson R.K."/>
        </authorList>
    </citation>
    <scope>NUCLEOTIDE SEQUENCE [LARGE SCALE GENOMIC DNA]</scope>
    <source>
        <strain evidence="3">ATCC 29256</strain>
    </source>
</reference>
<gene>
    <name evidence="3" type="ORF">NEISICOT_01326</name>
</gene>
<evidence type="ECO:0000256" key="1">
    <source>
        <dbReference type="SAM" id="SignalP"/>
    </source>
</evidence>
<dbReference type="InterPro" id="IPR022156">
    <property type="entry name" value="Uncharacterised_YfbK_N"/>
</dbReference>
<evidence type="ECO:0000313" key="3">
    <source>
        <dbReference type="EMBL" id="EET44996.1"/>
    </source>
</evidence>
<dbReference type="InterPro" id="IPR002035">
    <property type="entry name" value="VWF_A"/>
</dbReference>
<sequence length="538" mass="58677">MIFLWSLNHAPFFLKTVSILTLAALAACSGPLEHSSSSPEGLQSPPNAALSTAAVAEENLPLAENTERYQDQPDQPVKSVAQEPVSTFSIDVDTGSYANVRRFLTNGEQPPKDAVRIEEIVNYFPYNYPLPTDNRPFAVHTETIDSPWQPEAKLIKIGIQAQDTAKKDLPPANLVFLVDVSGSMDEENKLPLVQKTLRILTQQLRPQDKVTLITYASGEDLVLPPTSGADKETILSAIDKLRAGGATDGESALQMAYEQAQKAFVPNGINRILLATDGDFNVGVSDTETLKSMVAEKRKSGVSLSTLGFGMGNYNEDMMEQIADAGDGNYSYIDNEKEAKKVLQQQLTSTLATVAQDVKIQVEFNPATVKEYRLVGYTNRTLRNEDFNNDRVDAGDIGAGHSVTALYEIIPQGKQGWLEESRYQKAPAAKGSKNEYAFVKVRYKLPGQKDSQLMQQAVPVGSKPLDQADKDTLLALTAASYAQALRGGEYNGKLSWRDIENMAQKVQGDDPFGLKSEFLQLVRTAAGHGGTSGPLVKE</sequence>
<dbReference type="Pfam" id="PF12450">
    <property type="entry name" value="vWF_A"/>
    <property type="match status" value="1"/>
</dbReference>
<name>C6M483_NEISI</name>
<dbReference type="InterPro" id="IPR051266">
    <property type="entry name" value="CLCR"/>
</dbReference>
<organism evidence="3 4">
    <name type="scientific">Neisseria sicca ATCC 29256</name>
    <dbReference type="NCBI Taxonomy" id="547045"/>
    <lineage>
        <taxon>Bacteria</taxon>
        <taxon>Pseudomonadati</taxon>
        <taxon>Pseudomonadota</taxon>
        <taxon>Betaproteobacteria</taxon>
        <taxon>Neisseriales</taxon>
        <taxon>Neisseriaceae</taxon>
        <taxon>Neisseria</taxon>
    </lineage>
</organism>
<evidence type="ECO:0000313" key="4">
    <source>
        <dbReference type="Proteomes" id="UP000005365"/>
    </source>
</evidence>
<dbReference type="Gene3D" id="3.40.50.410">
    <property type="entry name" value="von Willebrand factor, type A domain"/>
    <property type="match status" value="1"/>
</dbReference>
<feature type="domain" description="VWFA" evidence="2">
    <location>
        <begin position="173"/>
        <end position="351"/>
    </location>
</feature>
<dbReference type="PROSITE" id="PS50234">
    <property type="entry name" value="VWFA"/>
    <property type="match status" value="1"/>
</dbReference>
<dbReference type="Pfam" id="PF12034">
    <property type="entry name" value="YfbK_C"/>
    <property type="match status" value="1"/>
</dbReference>
<feature type="chain" id="PRO_5002968115" evidence="1">
    <location>
        <begin position="27"/>
        <end position="538"/>
    </location>
</feature>
<dbReference type="eggNOG" id="COG2304">
    <property type="taxonomic scope" value="Bacteria"/>
</dbReference>
<comment type="caution">
    <text evidence="3">The sequence shown here is derived from an EMBL/GenBank/DDBJ whole genome shotgun (WGS) entry which is preliminary data.</text>
</comment>
<dbReference type="InterPro" id="IPR036465">
    <property type="entry name" value="vWFA_dom_sf"/>
</dbReference>
<keyword evidence="1" id="KW-0732">Signal</keyword>
<dbReference type="Proteomes" id="UP000005365">
    <property type="component" value="Unassembled WGS sequence"/>
</dbReference>
<dbReference type="PANTHER" id="PTHR10579:SF43">
    <property type="entry name" value="ZINC FINGER (C3HC4-TYPE RING FINGER) FAMILY PROTEIN"/>
    <property type="match status" value="1"/>
</dbReference>
<dbReference type="CDD" id="cd01465">
    <property type="entry name" value="vWA_subgroup"/>
    <property type="match status" value="1"/>
</dbReference>
<dbReference type="Pfam" id="PF00092">
    <property type="entry name" value="VWA"/>
    <property type="match status" value="1"/>
</dbReference>
<feature type="signal peptide" evidence="1">
    <location>
        <begin position="1"/>
        <end position="26"/>
    </location>
</feature>
<evidence type="ECO:0000259" key="2">
    <source>
        <dbReference type="PROSITE" id="PS50234"/>
    </source>
</evidence>
<keyword evidence="4" id="KW-1185">Reference proteome</keyword>